<feature type="region of interest" description="Disordered" evidence="1">
    <location>
        <begin position="14"/>
        <end position="40"/>
    </location>
</feature>
<dbReference type="Proteomes" id="UP000012045">
    <property type="component" value="Unassembled WGS sequence"/>
</dbReference>
<dbReference type="HOGENOM" id="CLU_2757463_0_0_1"/>
<evidence type="ECO:0000256" key="1">
    <source>
        <dbReference type="SAM" id="MobiDB-lite"/>
    </source>
</evidence>
<evidence type="ECO:0000313" key="3">
    <source>
        <dbReference type="Proteomes" id="UP000012045"/>
    </source>
</evidence>
<evidence type="ECO:0000313" key="2">
    <source>
        <dbReference type="EMBL" id="EMR89037.1"/>
    </source>
</evidence>
<name>M7UYP3_BOTF1</name>
<dbReference type="EMBL" id="KB707763">
    <property type="protein sequence ID" value="EMR89037.1"/>
    <property type="molecule type" value="Genomic_DNA"/>
</dbReference>
<organism evidence="2 3">
    <name type="scientific">Botryotinia fuckeliana (strain BcDW1)</name>
    <name type="common">Noble rot fungus</name>
    <name type="synonym">Botrytis cinerea</name>
    <dbReference type="NCBI Taxonomy" id="1290391"/>
    <lineage>
        <taxon>Eukaryota</taxon>
        <taxon>Fungi</taxon>
        <taxon>Dikarya</taxon>
        <taxon>Ascomycota</taxon>
        <taxon>Pezizomycotina</taxon>
        <taxon>Leotiomycetes</taxon>
        <taxon>Helotiales</taxon>
        <taxon>Sclerotiniaceae</taxon>
        <taxon>Botrytis</taxon>
    </lineage>
</organism>
<sequence length="70" mass="7862">MMRFQDFVPERKVQAAQANPTDTDGTIDALGGGTGENRENPKMMIKNAWKGNNTWDICCLQSRGQRNSPY</sequence>
<accession>M7UYP3</accession>
<dbReference type="AlphaFoldDB" id="M7UYP3"/>
<proteinExistence type="predicted"/>
<reference evidence="3" key="1">
    <citation type="journal article" date="2013" name="Genome Announc.">
        <title>Draft genome sequence of Botrytis cinerea BcDW1, inoculum for noble rot of grape berries.</title>
        <authorList>
            <person name="Blanco-Ulate B."/>
            <person name="Allen G."/>
            <person name="Powell A.L."/>
            <person name="Cantu D."/>
        </authorList>
    </citation>
    <scope>NUCLEOTIDE SEQUENCE [LARGE SCALE GENOMIC DNA]</scope>
    <source>
        <strain evidence="3">BcDW1</strain>
    </source>
</reference>
<protein>
    <submittedName>
        <fullName evidence="2">Uncharacterized protein</fullName>
    </submittedName>
</protein>
<gene>
    <name evidence="2" type="ORF">BcDW1_2298</name>
</gene>